<dbReference type="Gene3D" id="3.30.2130.10">
    <property type="entry name" value="VC0802-like"/>
    <property type="match status" value="1"/>
</dbReference>
<dbReference type="Proteomes" id="UP000218811">
    <property type="component" value="Unassembled WGS sequence"/>
</dbReference>
<feature type="region of interest" description="Disordered" evidence="1">
    <location>
        <begin position="131"/>
        <end position="165"/>
    </location>
</feature>
<protein>
    <recommendedName>
        <fullName evidence="4">CASTOR ACT domain-containing protein</fullName>
    </recommendedName>
</protein>
<evidence type="ECO:0000256" key="1">
    <source>
        <dbReference type="SAM" id="MobiDB-lite"/>
    </source>
</evidence>
<reference evidence="2 3" key="1">
    <citation type="journal article" date="2012" name="Science">
        <title>The Paleozoic origin of enzymatic lignin decomposition reconstructed from 31 fungal genomes.</title>
        <authorList>
            <person name="Floudas D."/>
            <person name="Binder M."/>
            <person name="Riley R."/>
            <person name="Barry K."/>
            <person name="Blanchette R.A."/>
            <person name="Henrissat B."/>
            <person name="Martinez A.T."/>
            <person name="Otillar R."/>
            <person name="Spatafora J.W."/>
            <person name="Yadav J.S."/>
            <person name="Aerts A."/>
            <person name="Benoit I."/>
            <person name="Boyd A."/>
            <person name="Carlson A."/>
            <person name="Copeland A."/>
            <person name="Coutinho P.M."/>
            <person name="de Vries R.P."/>
            <person name="Ferreira P."/>
            <person name="Findley K."/>
            <person name="Foster B."/>
            <person name="Gaskell J."/>
            <person name="Glotzer D."/>
            <person name="Gorecki P."/>
            <person name="Heitman J."/>
            <person name="Hesse C."/>
            <person name="Hori C."/>
            <person name="Igarashi K."/>
            <person name="Jurgens J.A."/>
            <person name="Kallen N."/>
            <person name="Kersten P."/>
            <person name="Kohler A."/>
            <person name="Kuees U."/>
            <person name="Kumar T.K.A."/>
            <person name="Kuo A."/>
            <person name="LaButti K."/>
            <person name="Larrondo L.F."/>
            <person name="Lindquist E."/>
            <person name="Ling A."/>
            <person name="Lombard V."/>
            <person name="Lucas S."/>
            <person name="Lundell T."/>
            <person name="Martin R."/>
            <person name="McLaughlin D.J."/>
            <person name="Morgenstern I."/>
            <person name="Morin E."/>
            <person name="Murat C."/>
            <person name="Nagy L.G."/>
            <person name="Nolan M."/>
            <person name="Ohm R.A."/>
            <person name="Patyshakuliyeva A."/>
            <person name="Rokas A."/>
            <person name="Ruiz-Duenas F.J."/>
            <person name="Sabat G."/>
            <person name="Salamov A."/>
            <person name="Samejima M."/>
            <person name="Schmutz J."/>
            <person name="Slot J.C."/>
            <person name="St John F."/>
            <person name="Stenlid J."/>
            <person name="Sun H."/>
            <person name="Sun S."/>
            <person name="Syed K."/>
            <person name="Tsang A."/>
            <person name="Wiebenga A."/>
            <person name="Young D."/>
            <person name="Pisabarro A."/>
            <person name="Eastwood D.C."/>
            <person name="Martin F."/>
            <person name="Cullen D."/>
            <person name="Grigoriev I.V."/>
            <person name="Hibbett D.S."/>
        </authorList>
    </citation>
    <scope>NUCLEOTIDE SEQUENCE [LARGE SCALE GENOMIC DNA]</scope>
    <source>
        <strain evidence="2 3">MD-104</strain>
    </source>
</reference>
<feature type="region of interest" description="Disordered" evidence="1">
    <location>
        <begin position="1"/>
        <end position="46"/>
    </location>
</feature>
<dbReference type="AlphaFoldDB" id="A0A2H3JVS2"/>
<dbReference type="EMBL" id="KB468113">
    <property type="protein sequence ID" value="PCH40814.1"/>
    <property type="molecule type" value="Genomic_DNA"/>
</dbReference>
<feature type="compositionally biased region" description="Basic and acidic residues" evidence="1">
    <location>
        <begin position="219"/>
        <end position="229"/>
    </location>
</feature>
<feature type="region of interest" description="Disordered" evidence="1">
    <location>
        <begin position="335"/>
        <end position="361"/>
    </location>
</feature>
<proteinExistence type="predicted"/>
<feature type="region of interest" description="Disordered" evidence="1">
    <location>
        <begin position="178"/>
        <end position="284"/>
    </location>
</feature>
<gene>
    <name evidence="2" type="ORF">WOLCODRAFT_24290</name>
</gene>
<sequence length="423" mass="45656">MSTPSDFSDPSDGPLSHSENAEDVKTPALPSRPVMSRAQSHSPSGCEVSLLTPDLTYVGLSDDNADIWGLKIIKLVSFPELIVGSIARTRTSTSSSQLFSAAPPGHRETAITAEEFVSTVDTQLQELSLNISAVSEGEGGTTSGSDTTTRVGPESPKDPELENVDSPVHDIHLDQLWHDDTDNASPDTGNTSEEDGSLAAASPRRHYSNDFPAVNILPHDYDSKRDRSYSEPTTGRPPLAHYDTFDTFTTVDTVRPSRSRDASKSGSQSRSASASSATSSSAGIPSAPPLVPFFSFTRTPEGSSLTAPVSLLAALFPPDERDMVICRAELDVLDSREASPTADDEDVDEHEDEVDDDEPQGPLRCLQIDLRKFGLDKHGLVNRFSRTLEENGINHMYNSTYKTANLLVDKAHATRAQALLRSC</sequence>
<name>A0A2H3JVS2_WOLCO</name>
<dbReference type="OrthoDB" id="58529at2759"/>
<feature type="compositionally biased region" description="Acidic residues" evidence="1">
    <location>
        <begin position="342"/>
        <end position="359"/>
    </location>
</feature>
<feature type="compositionally biased region" description="Low complexity" evidence="1">
    <location>
        <begin position="264"/>
        <end position="284"/>
    </location>
</feature>
<accession>A0A2H3JVS2</accession>
<organism evidence="2 3">
    <name type="scientific">Wolfiporia cocos (strain MD-104)</name>
    <name type="common">Brown rot fungus</name>
    <dbReference type="NCBI Taxonomy" id="742152"/>
    <lineage>
        <taxon>Eukaryota</taxon>
        <taxon>Fungi</taxon>
        <taxon>Dikarya</taxon>
        <taxon>Basidiomycota</taxon>
        <taxon>Agaricomycotina</taxon>
        <taxon>Agaricomycetes</taxon>
        <taxon>Polyporales</taxon>
        <taxon>Phaeolaceae</taxon>
        <taxon>Wolfiporia</taxon>
    </lineage>
</organism>
<feature type="compositionally biased region" description="Low complexity" evidence="1">
    <location>
        <begin position="245"/>
        <end position="254"/>
    </location>
</feature>
<evidence type="ECO:0000313" key="2">
    <source>
        <dbReference type="EMBL" id="PCH40814.1"/>
    </source>
</evidence>
<evidence type="ECO:0000313" key="3">
    <source>
        <dbReference type="Proteomes" id="UP000218811"/>
    </source>
</evidence>
<keyword evidence="3" id="KW-1185">Reference proteome</keyword>
<evidence type="ECO:0008006" key="4">
    <source>
        <dbReference type="Google" id="ProtNLM"/>
    </source>
</evidence>